<dbReference type="RefSeq" id="WP_120102743.1">
    <property type="nucleotide sequence ID" value="NZ_QKNY01000010.1"/>
</dbReference>
<accession>A0A3A6PXW2</accession>
<name>A0A3A6PXW2_9EURY</name>
<dbReference type="AlphaFoldDB" id="A0A3A6PXW2"/>
<protein>
    <submittedName>
        <fullName evidence="2">Uncharacterized protein</fullName>
    </submittedName>
</protein>
<evidence type="ECO:0000313" key="2">
    <source>
        <dbReference type="EMBL" id="RJX43099.1"/>
    </source>
</evidence>
<feature type="region of interest" description="Disordered" evidence="1">
    <location>
        <begin position="176"/>
        <end position="212"/>
    </location>
</feature>
<feature type="compositionally biased region" description="Basic and acidic residues" evidence="1">
    <location>
        <begin position="176"/>
        <end position="206"/>
    </location>
</feature>
<evidence type="ECO:0000256" key="1">
    <source>
        <dbReference type="SAM" id="MobiDB-lite"/>
    </source>
</evidence>
<organism evidence="2 3">
    <name type="scientific">Halonotius aquaticus</name>
    <dbReference type="NCBI Taxonomy" id="2216978"/>
    <lineage>
        <taxon>Archaea</taxon>
        <taxon>Methanobacteriati</taxon>
        <taxon>Methanobacteriota</taxon>
        <taxon>Stenosarchaea group</taxon>
        <taxon>Halobacteria</taxon>
        <taxon>Halobacteriales</taxon>
        <taxon>Haloferacaceae</taxon>
        <taxon>Halonotius</taxon>
    </lineage>
</organism>
<keyword evidence="3" id="KW-1185">Reference proteome</keyword>
<reference evidence="2 3" key="1">
    <citation type="submission" date="2018-06" db="EMBL/GenBank/DDBJ databases">
        <title>Halonotius sp. F13-13 a new haloarchaeeon isolated from a solar saltern from Isla Cristina, Huelva, Spain.</title>
        <authorList>
            <person name="Duran-Viseras A."/>
            <person name="Sanchez-Porro C."/>
            <person name="Ventosa A."/>
        </authorList>
    </citation>
    <scope>NUCLEOTIDE SEQUENCE [LARGE SCALE GENOMIC DNA]</scope>
    <source>
        <strain evidence="2 3">F13-13</strain>
    </source>
</reference>
<dbReference type="Proteomes" id="UP000276588">
    <property type="component" value="Unassembled WGS sequence"/>
</dbReference>
<gene>
    <name evidence="2" type="ORF">DM826_07275</name>
</gene>
<comment type="caution">
    <text evidence="2">The sequence shown here is derived from an EMBL/GenBank/DDBJ whole genome shotgun (WGS) entry which is preliminary data.</text>
</comment>
<dbReference type="EMBL" id="QKNY01000010">
    <property type="protein sequence ID" value="RJX43099.1"/>
    <property type="molecule type" value="Genomic_DNA"/>
</dbReference>
<sequence>MTNTPNETTEPNDEPVEIREYGTVPVYLARDGEQAVINISKAIQDATFPDEDPKDASLYFIPEEYDQMGLIPVQLMFGEMAKDGRSGGRWRSVEQTGTDEYSSFRVELSDEVLETLDIDPDDPEGGLVNLFAGDGVIALGKPEVREITIDADVDIIELLGPEAGRDYREVVINDRDPADVAQEHNRSQEMVEKNVRRAKDRKRDLEEAGIET</sequence>
<proteinExistence type="predicted"/>
<evidence type="ECO:0000313" key="3">
    <source>
        <dbReference type="Proteomes" id="UP000276588"/>
    </source>
</evidence>